<dbReference type="CDD" id="cd04657">
    <property type="entry name" value="Piwi_ago-like"/>
    <property type="match status" value="1"/>
</dbReference>
<dbReference type="AlphaFoldDB" id="A0A9P5X1G8"/>
<evidence type="ECO:0000259" key="2">
    <source>
        <dbReference type="PROSITE" id="PS50821"/>
    </source>
</evidence>
<dbReference type="Pfam" id="PF16486">
    <property type="entry name" value="ArgoN"/>
    <property type="match status" value="1"/>
</dbReference>
<dbReference type="InterPro" id="IPR032472">
    <property type="entry name" value="ArgoL2"/>
</dbReference>
<dbReference type="PROSITE" id="PS50822">
    <property type="entry name" value="PIWI"/>
    <property type="match status" value="1"/>
</dbReference>
<dbReference type="SMART" id="SM01163">
    <property type="entry name" value="DUF1785"/>
    <property type="match status" value="1"/>
</dbReference>
<dbReference type="InterPro" id="IPR014811">
    <property type="entry name" value="ArgoL1"/>
</dbReference>
<accession>A0A9P5X1G8</accession>
<dbReference type="PANTHER" id="PTHR22891">
    <property type="entry name" value="EUKARYOTIC TRANSLATION INITIATION FACTOR 2C"/>
    <property type="match status" value="1"/>
</dbReference>
<dbReference type="PROSITE" id="PS50821">
    <property type="entry name" value="PAZ"/>
    <property type="match status" value="1"/>
</dbReference>
<feature type="domain" description="PAZ" evidence="2">
    <location>
        <begin position="318"/>
        <end position="422"/>
    </location>
</feature>
<name>A0A9P5X1G8_9AGAR</name>
<dbReference type="SUPFAM" id="SSF53098">
    <property type="entry name" value="Ribonuclease H-like"/>
    <property type="match status" value="1"/>
</dbReference>
<dbReference type="CDD" id="cd02846">
    <property type="entry name" value="PAZ_argonaute_like"/>
    <property type="match status" value="1"/>
</dbReference>
<dbReference type="InterPro" id="IPR003100">
    <property type="entry name" value="PAZ_dom"/>
</dbReference>
<dbReference type="Gene3D" id="3.30.420.10">
    <property type="entry name" value="Ribonuclease H-like superfamily/Ribonuclease H"/>
    <property type="match status" value="1"/>
</dbReference>
<dbReference type="InterPro" id="IPR036397">
    <property type="entry name" value="RNaseH_sf"/>
</dbReference>
<dbReference type="InterPro" id="IPR032474">
    <property type="entry name" value="Argonaute_N"/>
</dbReference>
<gene>
    <name evidence="4" type="ORF">P691DRAFT_779088</name>
</gene>
<comment type="caution">
    <text evidence="4">The sequence shown here is derived from an EMBL/GenBank/DDBJ whole genome shotgun (WGS) entry which is preliminary data.</text>
</comment>
<feature type="compositionally biased region" description="Gly residues" evidence="1">
    <location>
        <begin position="46"/>
        <end position="63"/>
    </location>
</feature>
<dbReference type="EMBL" id="MU151523">
    <property type="protein sequence ID" value="KAF9443073.1"/>
    <property type="molecule type" value="Genomic_DNA"/>
</dbReference>
<sequence length="974" mass="106865">MSYRGQGQHRGATRGGGPSRGRGGPPGQGGSSRGRGGGSDASSTRGGSGYRGGGGGGGFGRGAPTGPIIFQQNIPAQVPARLSDTNLSSLVSSFGSLRVSAPERPLRPGFGTAGRPITLRANFFAVKIAKGQQFWDYVVSISGPRATKEGIKIRVFELLELHPQYKQHASYIAHDKSQRLVSARKLPQPLIINIKYFDEGKTRPDPGADEYVVELRLERVLDTNELNRYLEGDLDARTHDLAPVSSALNLISQSYAVKHGTRVGRTFPKYFYDKPTKPVALGANLEAWQGFALSIRPAFKQLMVNVNVCMSAFVTPGNLADILFQFSRNSRGAMPTLPPKMVKSIKVRTKHLGHKKKLYQVMSTSARNTYFLDKDKRKISVEQFFKSTHNITLQYPAELPVVNIGTKQKAVYVPAELCIVEPGNAFRGRLTDQETASMIKCACNPPHTNAESIVNIGFPSLGLSSPNPQQPQASSPLGAFGISIDNEMTVIPGRVLPPPGLNYKVGNARVANGSWNILDVKFHRGATVASWCVLVIRDGRSTFSGPDDTRLTGLIDGFANKLRRSGMTIPNPRPAVKAITLVHPGQEGEGRERSLDVIRGVMATAGKPSFILVLLENRDNAIYPGLKRIGDVELGIHTLCMQLGKALGDQRKQDQYFSNVALKLNTKLGGVNHQLDEKAMRWLKKTPTMMVGIDVTHAGPTSRSGTPSIAAVVANTNDTFAQFPASMRIQAVDPNKESKEMVDELRDMMVERLLLYEKKSGKLPQRVFVFRDGVSEGQFDIVLREELPEILKAFERMGTQGRPKYRPKLSIIICGKRHHARFFPTDSQFAVQNGNTLPGTVVDKGVTAVFDFDFYLQPHNGLQGTVKATHYTVIYDENVFGADEIQTGTHDFSYLYARATKAVSLIPPAYYADLACERGRCYLNEFMVSGDYDRMSSVGGKKSKEEEKAAVFEEARKAWGNGLHANVKDSMFYI</sequence>
<proteinExistence type="predicted"/>
<feature type="domain" description="Piwi" evidence="3">
    <location>
        <begin position="610"/>
        <end position="924"/>
    </location>
</feature>
<dbReference type="GO" id="GO:0003723">
    <property type="term" value="F:RNA binding"/>
    <property type="evidence" value="ECO:0007669"/>
    <property type="project" value="InterPro"/>
</dbReference>
<dbReference type="Pfam" id="PF02170">
    <property type="entry name" value="PAZ"/>
    <property type="match status" value="1"/>
</dbReference>
<dbReference type="Gene3D" id="3.40.50.2300">
    <property type="match status" value="1"/>
</dbReference>
<evidence type="ECO:0000259" key="3">
    <source>
        <dbReference type="PROSITE" id="PS50822"/>
    </source>
</evidence>
<dbReference type="InterPro" id="IPR003165">
    <property type="entry name" value="Piwi"/>
</dbReference>
<protein>
    <submittedName>
        <fullName evidence="4">Argonaute-like protein</fullName>
    </submittedName>
</protein>
<dbReference type="InterPro" id="IPR012337">
    <property type="entry name" value="RNaseH-like_sf"/>
</dbReference>
<evidence type="ECO:0000256" key="1">
    <source>
        <dbReference type="SAM" id="MobiDB-lite"/>
    </source>
</evidence>
<feature type="compositionally biased region" description="Gly residues" evidence="1">
    <location>
        <begin position="13"/>
        <end position="39"/>
    </location>
</feature>
<evidence type="ECO:0000313" key="5">
    <source>
        <dbReference type="Proteomes" id="UP000807342"/>
    </source>
</evidence>
<feature type="region of interest" description="Disordered" evidence="1">
    <location>
        <begin position="1"/>
        <end position="68"/>
    </location>
</feature>
<dbReference type="Pfam" id="PF16488">
    <property type="entry name" value="ArgoL2"/>
    <property type="match status" value="1"/>
</dbReference>
<reference evidence="4" key="1">
    <citation type="submission" date="2020-11" db="EMBL/GenBank/DDBJ databases">
        <authorList>
            <consortium name="DOE Joint Genome Institute"/>
            <person name="Ahrendt S."/>
            <person name="Riley R."/>
            <person name="Andreopoulos W."/>
            <person name="Labutti K."/>
            <person name="Pangilinan J."/>
            <person name="Ruiz-Duenas F.J."/>
            <person name="Barrasa J.M."/>
            <person name="Sanchez-Garcia M."/>
            <person name="Camarero S."/>
            <person name="Miyauchi S."/>
            <person name="Serrano A."/>
            <person name="Linde D."/>
            <person name="Babiker R."/>
            <person name="Drula E."/>
            <person name="Ayuso-Fernandez I."/>
            <person name="Pacheco R."/>
            <person name="Padilla G."/>
            <person name="Ferreira P."/>
            <person name="Barriuso J."/>
            <person name="Kellner H."/>
            <person name="Castanera R."/>
            <person name="Alfaro M."/>
            <person name="Ramirez L."/>
            <person name="Pisabarro A.G."/>
            <person name="Kuo A."/>
            <person name="Tritt A."/>
            <person name="Lipzen A."/>
            <person name="He G."/>
            <person name="Yan M."/>
            <person name="Ng V."/>
            <person name="Cullen D."/>
            <person name="Martin F."/>
            <person name="Rosso M.-N."/>
            <person name="Henrissat B."/>
            <person name="Hibbett D."/>
            <person name="Martinez A.T."/>
            <person name="Grigoriev I.V."/>
        </authorList>
    </citation>
    <scope>NUCLEOTIDE SEQUENCE</scope>
    <source>
        <strain evidence="4">MF-IS2</strain>
    </source>
</reference>
<dbReference type="InterPro" id="IPR036085">
    <property type="entry name" value="PAZ_dom_sf"/>
</dbReference>
<dbReference type="InterPro" id="IPR045246">
    <property type="entry name" value="Piwi_ago-like"/>
</dbReference>
<dbReference type="Pfam" id="PF08699">
    <property type="entry name" value="ArgoL1"/>
    <property type="match status" value="1"/>
</dbReference>
<evidence type="ECO:0000313" key="4">
    <source>
        <dbReference type="EMBL" id="KAF9443073.1"/>
    </source>
</evidence>
<dbReference type="Pfam" id="PF02171">
    <property type="entry name" value="Piwi"/>
    <property type="match status" value="1"/>
</dbReference>
<organism evidence="4 5">
    <name type="scientific">Macrolepiota fuliginosa MF-IS2</name>
    <dbReference type="NCBI Taxonomy" id="1400762"/>
    <lineage>
        <taxon>Eukaryota</taxon>
        <taxon>Fungi</taxon>
        <taxon>Dikarya</taxon>
        <taxon>Basidiomycota</taxon>
        <taxon>Agaricomycotina</taxon>
        <taxon>Agaricomycetes</taxon>
        <taxon>Agaricomycetidae</taxon>
        <taxon>Agaricales</taxon>
        <taxon>Agaricineae</taxon>
        <taxon>Agaricaceae</taxon>
        <taxon>Macrolepiota</taxon>
    </lineage>
</organism>
<dbReference type="SMART" id="SM00950">
    <property type="entry name" value="Piwi"/>
    <property type="match status" value="1"/>
</dbReference>
<dbReference type="Gene3D" id="2.170.260.10">
    <property type="entry name" value="paz domain"/>
    <property type="match status" value="1"/>
</dbReference>
<dbReference type="Proteomes" id="UP000807342">
    <property type="component" value="Unassembled WGS sequence"/>
</dbReference>
<dbReference type="OrthoDB" id="10252740at2759"/>
<dbReference type="SUPFAM" id="SSF101690">
    <property type="entry name" value="PAZ domain"/>
    <property type="match status" value="1"/>
</dbReference>
<keyword evidence="5" id="KW-1185">Reference proteome</keyword>